<proteinExistence type="predicted"/>
<dbReference type="RefSeq" id="WP_182323531.1">
    <property type="nucleotide sequence ID" value="NZ_CP058554.1"/>
</dbReference>
<organism evidence="2 3">
    <name type="scientific">Comamonas piscis</name>
    <dbReference type="NCBI Taxonomy" id="1562974"/>
    <lineage>
        <taxon>Bacteria</taxon>
        <taxon>Pseudomonadati</taxon>
        <taxon>Pseudomonadota</taxon>
        <taxon>Betaproteobacteria</taxon>
        <taxon>Burkholderiales</taxon>
        <taxon>Comamonadaceae</taxon>
        <taxon>Comamonas</taxon>
    </lineage>
</organism>
<dbReference type="KEGG" id="cpis:HS961_15630"/>
<dbReference type="GO" id="GO:0005524">
    <property type="term" value="F:ATP binding"/>
    <property type="evidence" value="ECO:0007669"/>
    <property type="project" value="UniProtKB-KW"/>
</dbReference>
<feature type="chain" id="PRO_5028959501" evidence="1">
    <location>
        <begin position="20"/>
        <end position="136"/>
    </location>
</feature>
<keyword evidence="2" id="KW-0067">ATP-binding</keyword>
<dbReference type="Pfam" id="PF03640">
    <property type="entry name" value="Lipoprotein_15"/>
    <property type="match status" value="2"/>
</dbReference>
<feature type="signal peptide" evidence="1">
    <location>
        <begin position="1"/>
        <end position="19"/>
    </location>
</feature>
<sequence length="136" mass="14471">MFSKLAVLAIPLSAVLLTACGSMHHKDQKNADTSTPVRSADGVLVGPDGRTLYTFTKDSAGSGASTCYQQCATNWPPLPVASGAKPIGDFSIIQRTDNTQQWAYKGWPLYYFAKDSQAGEKRGDGMGGGVWKLATP</sequence>
<evidence type="ECO:0000313" key="3">
    <source>
        <dbReference type="Proteomes" id="UP000515240"/>
    </source>
</evidence>
<dbReference type="EMBL" id="CP058554">
    <property type="protein sequence ID" value="QMV74156.1"/>
    <property type="molecule type" value="Genomic_DNA"/>
</dbReference>
<keyword evidence="2" id="KW-0547">Nucleotide-binding</keyword>
<dbReference type="InterPro" id="IPR005297">
    <property type="entry name" value="Lipoprotein_repeat"/>
</dbReference>
<protein>
    <submittedName>
        <fullName evidence="2">ATP-binding protein</fullName>
    </submittedName>
</protein>
<dbReference type="AlphaFoldDB" id="A0A7G5EJI1"/>
<name>A0A7G5EJI1_9BURK</name>
<dbReference type="InterPro" id="IPR014558">
    <property type="entry name" value="UCP029720"/>
</dbReference>
<dbReference type="PANTHER" id="PTHR39335">
    <property type="entry name" value="BLL4220 PROTEIN"/>
    <property type="match status" value="1"/>
</dbReference>
<keyword evidence="1" id="KW-0732">Signal</keyword>
<reference evidence="2 3" key="1">
    <citation type="journal article" date="2020" name="G3 (Bethesda)">
        <title>CeMbio - The Caenorhabditis elegans Microbiome Resource.</title>
        <authorList>
            <person name="Dirksen P."/>
            <person name="Assie A."/>
            <person name="Zimmermann J."/>
            <person name="Zhang F."/>
            <person name="Tietje A.M."/>
            <person name="Marsh S.A."/>
            <person name="Felix M.A."/>
            <person name="Shapira M."/>
            <person name="Kaleta C."/>
            <person name="Schulenburg H."/>
            <person name="Samuel B."/>
        </authorList>
    </citation>
    <scope>NUCLEOTIDE SEQUENCE [LARGE SCALE GENOMIC DNA]</scope>
    <source>
        <strain evidence="2 3">BIGb0172</strain>
    </source>
</reference>
<dbReference type="PROSITE" id="PS51257">
    <property type="entry name" value="PROKAR_LIPOPROTEIN"/>
    <property type="match status" value="1"/>
</dbReference>
<keyword evidence="3" id="KW-1185">Reference proteome</keyword>
<dbReference type="PANTHER" id="PTHR39335:SF1">
    <property type="entry name" value="BLL4220 PROTEIN"/>
    <property type="match status" value="1"/>
</dbReference>
<accession>A0A7G5EJI1</accession>
<dbReference type="PIRSF" id="PIRSF029720">
    <property type="entry name" value="UCP029720"/>
    <property type="match status" value="1"/>
</dbReference>
<evidence type="ECO:0000313" key="2">
    <source>
        <dbReference type="EMBL" id="QMV74156.1"/>
    </source>
</evidence>
<dbReference type="Proteomes" id="UP000515240">
    <property type="component" value="Chromosome"/>
</dbReference>
<gene>
    <name evidence="2" type="ORF">HS961_15630</name>
</gene>
<evidence type="ECO:0000256" key="1">
    <source>
        <dbReference type="SAM" id="SignalP"/>
    </source>
</evidence>
<dbReference type="GO" id="GO:0043448">
    <property type="term" value="P:alkane catabolic process"/>
    <property type="evidence" value="ECO:0007669"/>
    <property type="project" value="TreeGrafter"/>
</dbReference>